<dbReference type="AlphaFoldDB" id="A0AA35X8P2"/>
<feature type="region of interest" description="Disordered" evidence="7">
    <location>
        <begin position="209"/>
        <end position="237"/>
    </location>
</feature>
<feature type="transmembrane region" description="Helical" evidence="8">
    <location>
        <begin position="20"/>
        <end position="41"/>
    </location>
</feature>
<evidence type="ECO:0000259" key="9">
    <source>
        <dbReference type="PROSITE" id="PS50850"/>
    </source>
</evidence>
<evidence type="ECO:0000256" key="5">
    <source>
        <dbReference type="ARBA" id="ARBA00022989"/>
    </source>
</evidence>
<name>A0AA35X8P2_GEOBA</name>
<keyword evidence="6 8" id="KW-0472">Membrane</keyword>
<feature type="transmembrane region" description="Helical" evidence="8">
    <location>
        <begin position="92"/>
        <end position="109"/>
    </location>
</feature>
<gene>
    <name evidence="10" type="ORF">GBAR_LOCUS24199</name>
</gene>
<organism evidence="10 11">
    <name type="scientific">Geodia barretti</name>
    <name type="common">Barrett's horny sponge</name>
    <dbReference type="NCBI Taxonomy" id="519541"/>
    <lineage>
        <taxon>Eukaryota</taxon>
        <taxon>Metazoa</taxon>
        <taxon>Porifera</taxon>
        <taxon>Demospongiae</taxon>
        <taxon>Heteroscleromorpha</taxon>
        <taxon>Tetractinellida</taxon>
        <taxon>Astrophorina</taxon>
        <taxon>Geodiidae</taxon>
        <taxon>Geodia</taxon>
    </lineage>
</organism>
<dbReference type="Gene3D" id="1.20.1250.20">
    <property type="entry name" value="MFS general substrate transporter like domains"/>
    <property type="match status" value="1"/>
</dbReference>
<sequence length="237" mass="25689">MRHQIEETKILAHNGRMWGITAVAGLRGMAYIGFITVLPLYLADELGLKLIEGEGGFENLFYRGSLIGLLVLVGIFASPVMGYLSDRYSRKLVLVPGMGVLAVLTFLMASLGDTLTGMTILLAGLGLFLYSDQPILTASAMDIVREGTAATTLGMMSTSRFIFSAVSPIIAGALYTINPDNLFYYTTTLYVAAIVILLFIRLPNATPPVHTEGGHQDHGHQHAHASEEAAVPQHRRR</sequence>
<dbReference type="SUPFAM" id="SSF103473">
    <property type="entry name" value="MFS general substrate transporter"/>
    <property type="match status" value="1"/>
</dbReference>
<keyword evidence="5 8" id="KW-1133">Transmembrane helix</keyword>
<evidence type="ECO:0000256" key="1">
    <source>
        <dbReference type="ARBA" id="ARBA00004651"/>
    </source>
</evidence>
<evidence type="ECO:0000256" key="2">
    <source>
        <dbReference type="ARBA" id="ARBA00022448"/>
    </source>
</evidence>
<reference evidence="10" key="1">
    <citation type="submission" date="2023-03" db="EMBL/GenBank/DDBJ databases">
        <authorList>
            <person name="Steffen K."/>
            <person name="Cardenas P."/>
        </authorList>
    </citation>
    <scope>NUCLEOTIDE SEQUENCE</scope>
</reference>
<evidence type="ECO:0000313" key="10">
    <source>
        <dbReference type="EMBL" id="CAI8043631.1"/>
    </source>
</evidence>
<feature type="transmembrane region" description="Helical" evidence="8">
    <location>
        <begin position="161"/>
        <end position="177"/>
    </location>
</feature>
<dbReference type="GO" id="GO:0005886">
    <property type="term" value="C:plasma membrane"/>
    <property type="evidence" value="ECO:0007669"/>
    <property type="project" value="UniProtKB-SubCell"/>
</dbReference>
<dbReference type="InterPro" id="IPR020846">
    <property type="entry name" value="MFS_dom"/>
</dbReference>
<dbReference type="InterPro" id="IPR011701">
    <property type="entry name" value="MFS"/>
</dbReference>
<accession>A0AA35X8P2</accession>
<dbReference type="Proteomes" id="UP001174909">
    <property type="component" value="Unassembled WGS sequence"/>
</dbReference>
<evidence type="ECO:0000256" key="8">
    <source>
        <dbReference type="SAM" id="Phobius"/>
    </source>
</evidence>
<dbReference type="GO" id="GO:0022857">
    <property type="term" value="F:transmembrane transporter activity"/>
    <property type="evidence" value="ECO:0007669"/>
    <property type="project" value="InterPro"/>
</dbReference>
<feature type="domain" description="Major facilitator superfamily (MFS) profile" evidence="9">
    <location>
        <begin position="1"/>
        <end position="205"/>
    </location>
</feature>
<evidence type="ECO:0000313" key="11">
    <source>
        <dbReference type="Proteomes" id="UP001174909"/>
    </source>
</evidence>
<dbReference type="EMBL" id="CASHTH010003343">
    <property type="protein sequence ID" value="CAI8043631.1"/>
    <property type="molecule type" value="Genomic_DNA"/>
</dbReference>
<dbReference type="InterPro" id="IPR036259">
    <property type="entry name" value="MFS_trans_sf"/>
</dbReference>
<proteinExistence type="predicted"/>
<feature type="transmembrane region" description="Helical" evidence="8">
    <location>
        <begin position="61"/>
        <end position="80"/>
    </location>
</feature>
<keyword evidence="3" id="KW-1003">Cell membrane</keyword>
<dbReference type="PROSITE" id="PS50850">
    <property type="entry name" value="MFS"/>
    <property type="match status" value="1"/>
</dbReference>
<keyword evidence="4 8" id="KW-0812">Transmembrane</keyword>
<feature type="transmembrane region" description="Helical" evidence="8">
    <location>
        <begin position="183"/>
        <end position="200"/>
    </location>
</feature>
<dbReference type="PANTHER" id="PTHR43414:SF6">
    <property type="entry name" value="MULTIDRUG RESISTANCE PROTEIN MDTG"/>
    <property type="match status" value="1"/>
</dbReference>
<comment type="caution">
    <text evidence="10">The sequence shown here is derived from an EMBL/GenBank/DDBJ whole genome shotgun (WGS) entry which is preliminary data.</text>
</comment>
<dbReference type="PANTHER" id="PTHR43414">
    <property type="entry name" value="MULTIDRUG RESISTANCE PROTEIN MDTG"/>
    <property type="match status" value="1"/>
</dbReference>
<feature type="compositionally biased region" description="Basic and acidic residues" evidence="7">
    <location>
        <begin position="212"/>
        <end position="227"/>
    </location>
</feature>
<dbReference type="Pfam" id="PF07690">
    <property type="entry name" value="MFS_1"/>
    <property type="match status" value="1"/>
</dbReference>
<keyword evidence="2" id="KW-0813">Transport</keyword>
<feature type="transmembrane region" description="Helical" evidence="8">
    <location>
        <begin position="115"/>
        <end position="131"/>
    </location>
</feature>
<evidence type="ECO:0000256" key="3">
    <source>
        <dbReference type="ARBA" id="ARBA00022475"/>
    </source>
</evidence>
<protein>
    <recommendedName>
        <fullName evidence="9">Major facilitator superfamily (MFS) profile domain-containing protein</fullName>
    </recommendedName>
</protein>
<evidence type="ECO:0000256" key="7">
    <source>
        <dbReference type="SAM" id="MobiDB-lite"/>
    </source>
</evidence>
<keyword evidence="11" id="KW-1185">Reference proteome</keyword>
<evidence type="ECO:0000256" key="6">
    <source>
        <dbReference type="ARBA" id="ARBA00023136"/>
    </source>
</evidence>
<evidence type="ECO:0000256" key="4">
    <source>
        <dbReference type="ARBA" id="ARBA00022692"/>
    </source>
</evidence>
<comment type="subcellular location">
    <subcellularLocation>
        <location evidence="1">Cell membrane</location>
        <topology evidence="1">Multi-pass membrane protein</topology>
    </subcellularLocation>
</comment>